<dbReference type="GO" id="GO:0003743">
    <property type="term" value="F:translation initiation factor activity"/>
    <property type="evidence" value="ECO:0007669"/>
    <property type="project" value="UniProtKB-KW"/>
</dbReference>
<dbReference type="GO" id="GO:0043022">
    <property type="term" value="F:ribosome binding"/>
    <property type="evidence" value="ECO:0007669"/>
    <property type="project" value="TreeGrafter"/>
</dbReference>
<evidence type="ECO:0008006" key="6">
    <source>
        <dbReference type="Google" id="ProtNLM"/>
    </source>
</evidence>
<comment type="similarity">
    <text evidence="1">Belongs to the IF-3 family.</text>
</comment>
<dbReference type="SUPFAM" id="SSF55200">
    <property type="entry name" value="Translation initiation factor IF3, C-terminal domain"/>
    <property type="match status" value="1"/>
</dbReference>
<accession>A0A8E2JC41</accession>
<dbReference type="GO" id="GO:0005739">
    <property type="term" value="C:mitochondrion"/>
    <property type="evidence" value="ECO:0007669"/>
    <property type="project" value="TreeGrafter"/>
</dbReference>
<dbReference type="PANTHER" id="PTHR10938">
    <property type="entry name" value="TRANSLATION INITIATION FACTOR IF-3"/>
    <property type="match status" value="1"/>
</dbReference>
<reference evidence="4 5" key="1">
    <citation type="journal article" date="2016" name="Nat. Commun.">
        <title>Ectomycorrhizal ecology is imprinted in the genome of the dominant symbiotic fungus Cenococcum geophilum.</title>
        <authorList>
            <consortium name="DOE Joint Genome Institute"/>
            <person name="Peter M."/>
            <person name="Kohler A."/>
            <person name="Ohm R.A."/>
            <person name="Kuo A."/>
            <person name="Krutzmann J."/>
            <person name="Morin E."/>
            <person name="Arend M."/>
            <person name="Barry K.W."/>
            <person name="Binder M."/>
            <person name="Choi C."/>
            <person name="Clum A."/>
            <person name="Copeland A."/>
            <person name="Grisel N."/>
            <person name="Haridas S."/>
            <person name="Kipfer T."/>
            <person name="LaButti K."/>
            <person name="Lindquist E."/>
            <person name="Lipzen A."/>
            <person name="Maire R."/>
            <person name="Meier B."/>
            <person name="Mihaltcheva S."/>
            <person name="Molinier V."/>
            <person name="Murat C."/>
            <person name="Poggeler S."/>
            <person name="Quandt C.A."/>
            <person name="Sperisen C."/>
            <person name="Tritt A."/>
            <person name="Tisserant E."/>
            <person name="Crous P.W."/>
            <person name="Henrissat B."/>
            <person name="Nehls U."/>
            <person name="Egli S."/>
            <person name="Spatafora J.W."/>
            <person name="Grigoriev I.V."/>
            <person name="Martin F.M."/>
        </authorList>
    </citation>
    <scope>NUCLEOTIDE SEQUENCE [LARGE SCALE GENOMIC DNA]</scope>
    <source>
        <strain evidence="4 5">CBS 459.81</strain>
    </source>
</reference>
<keyword evidence="2" id="KW-0396">Initiation factor</keyword>
<dbReference type="InterPro" id="IPR036788">
    <property type="entry name" value="T_IF-3_C_sf"/>
</dbReference>
<evidence type="ECO:0000256" key="1">
    <source>
        <dbReference type="ARBA" id="ARBA00005439"/>
    </source>
</evidence>
<dbReference type="GO" id="GO:0032790">
    <property type="term" value="P:ribosome disassembly"/>
    <property type="evidence" value="ECO:0007669"/>
    <property type="project" value="TreeGrafter"/>
</dbReference>
<proteinExistence type="inferred from homology"/>
<dbReference type="AlphaFoldDB" id="A0A8E2JC41"/>
<dbReference type="Gene3D" id="3.30.110.10">
    <property type="entry name" value="Translation initiation factor 3 (IF-3), C-terminal domain"/>
    <property type="match status" value="1"/>
</dbReference>
<gene>
    <name evidence="4" type="ORF">K432DRAFT_273299</name>
</gene>
<evidence type="ECO:0000256" key="3">
    <source>
        <dbReference type="ARBA" id="ARBA00022917"/>
    </source>
</evidence>
<keyword evidence="5" id="KW-1185">Reference proteome</keyword>
<dbReference type="GO" id="GO:0070124">
    <property type="term" value="P:mitochondrial translational initiation"/>
    <property type="evidence" value="ECO:0007669"/>
    <property type="project" value="TreeGrafter"/>
</dbReference>
<name>A0A8E2JC41_9PEZI</name>
<dbReference type="Proteomes" id="UP000250266">
    <property type="component" value="Unassembled WGS sequence"/>
</dbReference>
<dbReference type="OrthoDB" id="21573at2759"/>
<keyword evidence="3" id="KW-0648">Protein biosynthesis</keyword>
<sequence>MSPAHFPSTARALYRVFIQPSLTLRPTLRPTRPSRSSLLPLMPLRGKTYMKDNIRRDLSDAFTLDEAIPSPIINLVDSSGKFQPCVSLHTTLRSLDRKDYCILQLAPAKSPLPAHTRQSSTNPDPNTLPTCKIVLKQELRQQQKAKLTAANKAKRKGGAKAAAKQLEIGWAIDANDLSHRLQRMREFLEQGRKVEIVLAPKKRARKATAEEAGVVVRKIREMVGQCKGAAEVGAEGKVLGVLTLVFQGKEVKREKE</sequence>
<dbReference type="EMBL" id="KV745164">
    <property type="protein sequence ID" value="OCK76983.1"/>
    <property type="molecule type" value="Genomic_DNA"/>
</dbReference>
<protein>
    <recommendedName>
        <fullName evidence="6">Translation initiation factor 3 N-terminal domain-containing protein</fullName>
    </recommendedName>
</protein>
<dbReference type="InterPro" id="IPR001288">
    <property type="entry name" value="Translation_initiation_fac_3"/>
</dbReference>
<evidence type="ECO:0000313" key="5">
    <source>
        <dbReference type="Proteomes" id="UP000250266"/>
    </source>
</evidence>
<dbReference type="PANTHER" id="PTHR10938:SF0">
    <property type="entry name" value="TRANSLATION INITIATION FACTOR IF-3, MITOCHONDRIAL"/>
    <property type="match status" value="1"/>
</dbReference>
<evidence type="ECO:0000313" key="4">
    <source>
        <dbReference type="EMBL" id="OCK76983.1"/>
    </source>
</evidence>
<evidence type="ECO:0000256" key="2">
    <source>
        <dbReference type="ARBA" id="ARBA00022540"/>
    </source>
</evidence>
<feature type="non-terminal residue" evidence="4">
    <location>
        <position position="256"/>
    </location>
</feature>
<organism evidence="4 5">
    <name type="scientific">Lepidopterella palustris CBS 459.81</name>
    <dbReference type="NCBI Taxonomy" id="1314670"/>
    <lineage>
        <taxon>Eukaryota</taxon>
        <taxon>Fungi</taxon>
        <taxon>Dikarya</taxon>
        <taxon>Ascomycota</taxon>
        <taxon>Pezizomycotina</taxon>
        <taxon>Dothideomycetes</taxon>
        <taxon>Pleosporomycetidae</taxon>
        <taxon>Mytilinidiales</taxon>
        <taxon>Argynnaceae</taxon>
        <taxon>Lepidopterella</taxon>
    </lineage>
</organism>